<dbReference type="RefSeq" id="WP_222595428.1">
    <property type="nucleotide sequence ID" value="NZ_BJWH01000005.1"/>
</dbReference>
<dbReference type="Gene3D" id="3.40.50.300">
    <property type="entry name" value="P-loop containing nucleotide triphosphate hydrolases"/>
    <property type="match status" value="1"/>
</dbReference>
<sequence length="169" mass="17860">MTQKPVLVVLGGLPGSGKTTLARELARATRAVHVRIDTLEQAIVQSSLAVPDAAEAGYAAGARVALDNLRLGLPVVADCVNPVRASQEGWRGVADEAGVRIVEVHVVCSDPVEHRRRVEERVADIPGHRQPTWSDVASRSLDAWPEATVVDTAGRSPAALADEVRALVG</sequence>
<dbReference type="Proteomes" id="UP000321049">
    <property type="component" value="Unassembled WGS sequence"/>
</dbReference>
<dbReference type="AlphaFoldDB" id="A0A511JJ65"/>
<comment type="caution">
    <text evidence="1">The sequence shown here is derived from an EMBL/GenBank/DDBJ whole genome shotgun (WGS) entry which is preliminary data.</text>
</comment>
<gene>
    <name evidence="1" type="ORF">CTE05_14660</name>
</gene>
<dbReference type="PANTHER" id="PTHR37807:SF3">
    <property type="entry name" value="OS07G0160300 PROTEIN"/>
    <property type="match status" value="1"/>
</dbReference>
<evidence type="ECO:0000313" key="2">
    <source>
        <dbReference type="Proteomes" id="UP000321049"/>
    </source>
</evidence>
<keyword evidence="1" id="KW-0418">Kinase</keyword>
<dbReference type="InterPro" id="IPR027417">
    <property type="entry name" value="P-loop_NTPase"/>
</dbReference>
<dbReference type="EMBL" id="BJWH01000005">
    <property type="protein sequence ID" value="GEL97919.1"/>
    <property type="molecule type" value="Genomic_DNA"/>
</dbReference>
<dbReference type="GO" id="GO:0016301">
    <property type="term" value="F:kinase activity"/>
    <property type="evidence" value="ECO:0007669"/>
    <property type="project" value="UniProtKB-KW"/>
</dbReference>
<accession>A0A511JJ65</accession>
<dbReference type="SUPFAM" id="SSF52540">
    <property type="entry name" value="P-loop containing nucleoside triphosphate hydrolases"/>
    <property type="match status" value="1"/>
</dbReference>
<organism evidence="1 2">
    <name type="scientific">Cellulomonas terrae</name>
    <dbReference type="NCBI Taxonomy" id="311234"/>
    <lineage>
        <taxon>Bacteria</taxon>
        <taxon>Bacillati</taxon>
        <taxon>Actinomycetota</taxon>
        <taxon>Actinomycetes</taxon>
        <taxon>Micrococcales</taxon>
        <taxon>Cellulomonadaceae</taxon>
        <taxon>Cellulomonas</taxon>
    </lineage>
</organism>
<keyword evidence="2" id="KW-1185">Reference proteome</keyword>
<dbReference type="PANTHER" id="PTHR37807">
    <property type="entry name" value="OS07G0160300 PROTEIN"/>
    <property type="match status" value="1"/>
</dbReference>
<evidence type="ECO:0000313" key="1">
    <source>
        <dbReference type="EMBL" id="GEL97919.1"/>
    </source>
</evidence>
<reference evidence="1 2" key="1">
    <citation type="submission" date="2019-07" db="EMBL/GenBank/DDBJ databases">
        <title>Whole genome shotgun sequence of Cellulomonas terrae NBRC 100819.</title>
        <authorList>
            <person name="Hosoyama A."/>
            <person name="Uohara A."/>
            <person name="Ohji S."/>
            <person name="Ichikawa N."/>
        </authorList>
    </citation>
    <scope>NUCLEOTIDE SEQUENCE [LARGE SCALE GENOMIC DNA]</scope>
    <source>
        <strain evidence="1 2">NBRC 100819</strain>
    </source>
</reference>
<dbReference type="Pfam" id="PF13671">
    <property type="entry name" value="AAA_33"/>
    <property type="match status" value="1"/>
</dbReference>
<name>A0A511JJ65_9CELL</name>
<keyword evidence="1" id="KW-0808">Transferase</keyword>
<protein>
    <submittedName>
        <fullName evidence="1">Adenylyl-sulfate kinase</fullName>
    </submittedName>
</protein>
<proteinExistence type="predicted"/>